<dbReference type="EMBL" id="KN832974">
    <property type="protein sequence ID" value="KIM89795.1"/>
    <property type="molecule type" value="Genomic_DNA"/>
</dbReference>
<sequence>MSHLRNGANDKCISHNYVSDLHDTRITSEKLARHTFYDHLVAYSQTCCTETILAEGNGIRGHQKSKRECINCQHGILPVMLIGDSRVIRSAKDTLADLSISKGILLVSGDKFTVTQLGRASDIIQDVSDIPELVSCD</sequence>
<organism evidence="1 2">
    <name type="scientific">Piloderma croceum (strain F 1598)</name>
    <dbReference type="NCBI Taxonomy" id="765440"/>
    <lineage>
        <taxon>Eukaryota</taxon>
        <taxon>Fungi</taxon>
        <taxon>Dikarya</taxon>
        <taxon>Basidiomycota</taxon>
        <taxon>Agaricomycotina</taxon>
        <taxon>Agaricomycetes</taxon>
        <taxon>Agaricomycetidae</taxon>
        <taxon>Atheliales</taxon>
        <taxon>Atheliaceae</taxon>
        <taxon>Piloderma</taxon>
    </lineage>
</organism>
<dbReference type="HOGENOM" id="CLU_1865874_0_0_1"/>
<reference evidence="2" key="2">
    <citation type="submission" date="2015-01" db="EMBL/GenBank/DDBJ databases">
        <title>Evolutionary Origins and Diversification of the Mycorrhizal Mutualists.</title>
        <authorList>
            <consortium name="DOE Joint Genome Institute"/>
            <consortium name="Mycorrhizal Genomics Consortium"/>
            <person name="Kohler A."/>
            <person name="Kuo A."/>
            <person name="Nagy L.G."/>
            <person name="Floudas D."/>
            <person name="Copeland A."/>
            <person name="Barry K.W."/>
            <person name="Cichocki N."/>
            <person name="Veneault-Fourrey C."/>
            <person name="LaButti K."/>
            <person name="Lindquist E.A."/>
            <person name="Lipzen A."/>
            <person name="Lundell T."/>
            <person name="Morin E."/>
            <person name="Murat C."/>
            <person name="Riley R."/>
            <person name="Ohm R."/>
            <person name="Sun H."/>
            <person name="Tunlid A."/>
            <person name="Henrissat B."/>
            <person name="Grigoriev I.V."/>
            <person name="Hibbett D.S."/>
            <person name="Martin F."/>
        </authorList>
    </citation>
    <scope>NUCLEOTIDE SEQUENCE [LARGE SCALE GENOMIC DNA]</scope>
    <source>
        <strain evidence="2">F 1598</strain>
    </source>
</reference>
<keyword evidence="2" id="KW-1185">Reference proteome</keyword>
<dbReference type="InParanoid" id="A0A0C3G0Q8"/>
<evidence type="ECO:0000313" key="1">
    <source>
        <dbReference type="EMBL" id="KIM89795.1"/>
    </source>
</evidence>
<proteinExistence type="predicted"/>
<evidence type="ECO:0000313" key="2">
    <source>
        <dbReference type="Proteomes" id="UP000054166"/>
    </source>
</evidence>
<reference evidence="1 2" key="1">
    <citation type="submission" date="2014-04" db="EMBL/GenBank/DDBJ databases">
        <authorList>
            <consortium name="DOE Joint Genome Institute"/>
            <person name="Kuo A."/>
            <person name="Tarkka M."/>
            <person name="Buscot F."/>
            <person name="Kohler A."/>
            <person name="Nagy L.G."/>
            <person name="Floudas D."/>
            <person name="Copeland A."/>
            <person name="Barry K.W."/>
            <person name="Cichocki N."/>
            <person name="Veneault-Fourrey C."/>
            <person name="LaButti K."/>
            <person name="Lindquist E.A."/>
            <person name="Lipzen A."/>
            <person name="Lundell T."/>
            <person name="Morin E."/>
            <person name="Murat C."/>
            <person name="Sun H."/>
            <person name="Tunlid A."/>
            <person name="Henrissat B."/>
            <person name="Grigoriev I.V."/>
            <person name="Hibbett D.S."/>
            <person name="Martin F."/>
            <person name="Nordberg H.P."/>
            <person name="Cantor M.N."/>
            <person name="Hua S.X."/>
        </authorList>
    </citation>
    <scope>NUCLEOTIDE SEQUENCE [LARGE SCALE GENOMIC DNA]</scope>
    <source>
        <strain evidence="1 2">F 1598</strain>
    </source>
</reference>
<dbReference type="AlphaFoldDB" id="A0A0C3G0Q8"/>
<accession>A0A0C3G0Q8</accession>
<name>A0A0C3G0Q8_PILCF</name>
<dbReference type="Proteomes" id="UP000054166">
    <property type="component" value="Unassembled WGS sequence"/>
</dbReference>
<gene>
    <name evidence="1" type="ORF">PILCRDRAFT_2086</name>
</gene>
<protein>
    <submittedName>
        <fullName evidence="1">Uncharacterized protein</fullName>
    </submittedName>
</protein>